<evidence type="ECO:0000256" key="2">
    <source>
        <dbReference type="SAM" id="Phobius"/>
    </source>
</evidence>
<feature type="transmembrane region" description="Helical" evidence="2">
    <location>
        <begin position="163"/>
        <end position="181"/>
    </location>
</feature>
<dbReference type="PANTHER" id="PTHR37013:SF6">
    <property type="entry name" value="INTEGRAL MEMBRANE PROTEIN"/>
    <property type="match status" value="1"/>
</dbReference>
<dbReference type="InterPro" id="IPR056120">
    <property type="entry name" value="DUF7703"/>
</dbReference>
<feature type="transmembrane region" description="Helical" evidence="2">
    <location>
        <begin position="91"/>
        <end position="115"/>
    </location>
</feature>
<feature type="transmembrane region" description="Helical" evidence="2">
    <location>
        <begin position="235"/>
        <end position="254"/>
    </location>
</feature>
<dbReference type="EMBL" id="KV878127">
    <property type="protein sequence ID" value="OJI99696.1"/>
    <property type="molecule type" value="Genomic_DNA"/>
</dbReference>
<feature type="transmembrane region" description="Helical" evidence="2">
    <location>
        <begin position="55"/>
        <end position="79"/>
    </location>
</feature>
<dbReference type="Pfam" id="PF24802">
    <property type="entry name" value="DUF7703"/>
    <property type="match status" value="1"/>
</dbReference>
<keyword evidence="2" id="KW-0472">Membrane</keyword>
<evidence type="ECO:0000313" key="5">
    <source>
        <dbReference type="Proteomes" id="UP000184073"/>
    </source>
</evidence>
<keyword evidence="5" id="KW-1185">Reference proteome</keyword>
<feature type="compositionally biased region" description="Polar residues" evidence="1">
    <location>
        <begin position="307"/>
        <end position="317"/>
    </location>
</feature>
<feature type="transmembrane region" description="Helical" evidence="2">
    <location>
        <begin position="25"/>
        <end position="43"/>
    </location>
</feature>
<organism evidence="4 5">
    <name type="scientific">Aspergillus versicolor CBS 583.65</name>
    <dbReference type="NCBI Taxonomy" id="1036611"/>
    <lineage>
        <taxon>Eukaryota</taxon>
        <taxon>Fungi</taxon>
        <taxon>Dikarya</taxon>
        <taxon>Ascomycota</taxon>
        <taxon>Pezizomycotina</taxon>
        <taxon>Eurotiomycetes</taxon>
        <taxon>Eurotiomycetidae</taxon>
        <taxon>Eurotiales</taxon>
        <taxon>Aspergillaceae</taxon>
        <taxon>Aspergillus</taxon>
        <taxon>Aspergillus subgen. Nidulantes</taxon>
    </lineage>
</organism>
<gene>
    <name evidence="4" type="ORF">ASPVEDRAFT_39071</name>
</gene>
<keyword evidence="2" id="KW-0812">Transmembrane</keyword>
<dbReference type="GeneID" id="63727340"/>
<keyword evidence="2" id="KW-1133">Transmembrane helix</keyword>
<dbReference type="OrthoDB" id="405906at2759"/>
<dbReference type="Proteomes" id="UP000184073">
    <property type="component" value="Unassembled WGS sequence"/>
</dbReference>
<protein>
    <recommendedName>
        <fullName evidence="3">DUF7703 domain-containing protein</fullName>
    </recommendedName>
</protein>
<feature type="transmembrane region" description="Helical" evidence="2">
    <location>
        <begin position="202"/>
        <end position="223"/>
    </location>
</feature>
<feature type="region of interest" description="Disordered" evidence="1">
    <location>
        <begin position="283"/>
        <end position="331"/>
    </location>
</feature>
<name>A0A1L9PDT9_ASPVE</name>
<dbReference type="VEuPathDB" id="FungiDB:ASPVEDRAFT_39071"/>
<dbReference type="PANTHER" id="PTHR37013">
    <property type="entry name" value="INTEGRAL MEMBRANE PROTEIN (AFU_ORTHOLOGUE AFUA_1G05950)-RELATED"/>
    <property type="match status" value="1"/>
</dbReference>
<feature type="transmembrane region" description="Helical" evidence="2">
    <location>
        <begin position="122"/>
        <end position="143"/>
    </location>
</feature>
<dbReference type="RefSeq" id="XP_040665459.1">
    <property type="nucleotide sequence ID" value="XM_040811829.1"/>
</dbReference>
<evidence type="ECO:0000259" key="3">
    <source>
        <dbReference type="Pfam" id="PF24802"/>
    </source>
</evidence>
<proteinExistence type="predicted"/>
<sequence length="331" mass="36829">MVHLHQTPPGLVQGIDDSVSFTTELLLAVFLALALSNSLELITLSCWTFREWRGLYFWCLLISSIGMIPYTIGSILHYWNVAPLAASLPVAWVGFIATVPVQSLILYSRLFLVFYHETFLRFLLDGIIIVIILLVVPNSISMYGSAFIGTPTWNYAYAVTERLQVTGFCVQELFISSIYIWSTVKLLKVSPEGKSRAKKIMYELLAINTITMILDIAVISVEYLNHYSVQVCLKVFVYSVKVKLEFAVLGRLVAITKTRRTKQADRVRRTSFIRNANTFSDFTSGGANGDHSAQRPPSLTGAGIDWSGSTRKASGNAPQPGAMEQVRPATM</sequence>
<feature type="domain" description="DUF7703" evidence="3">
    <location>
        <begin position="18"/>
        <end position="258"/>
    </location>
</feature>
<dbReference type="AlphaFoldDB" id="A0A1L9PDT9"/>
<evidence type="ECO:0000313" key="4">
    <source>
        <dbReference type="EMBL" id="OJI99696.1"/>
    </source>
</evidence>
<reference evidence="5" key="1">
    <citation type="journal article" date="2017" name="Genome Biol.">
        <title>Comparative genomics reveals high biological diversity and specific adaptations in the industrially and medically important fungal genus Aspergillus.</title>
        <authorList>
            <person name="de Vries R.P."/>
            <person name="Riley R."/>
            <person name="Wiebenga A."/>
            <person name="Aguilar-Osorio G."/>
            <person name="Amillis S."/>
            <person name="Uchima C.A."/>
            <person name="Anderluh G."/>
            <person name="Asadollahi M."/>
            <person name="Askin M."/>
            <person name="Barry K."/>
            <person name="Battaglia E."/>
            <person name="Bayram O."/>
            <person name="Benocci T."/>
            <person name="Braus-Stromeyer S.A."/>
            <person name="Caldana C."/>
            <person name="Canovas D."/>
            <person name="Cerqueira G.C."/>
            <person name="Chen F."/>
            <person name="Chen W."/>
            <person name="Choi C."/>
            <person name="Clum A."/>
            <person name="Dos Santos R.A."/>
            <person name="Damasio A.R."/>
            <person name="Diallinas G."/>
            <person name="Emri T."/>
            <person name="Fekete E."/>
            <person name="Flipphi M."/>
            <person name="Freyberg S."/>
            <person name="Gallo A."/>
            <person name="Gournas C."/>
            <person name="Habgood R."/>
            <person name="Hainaut M."/>
            <person name="Harispe M.L."/>
            <person name="Henrissat B."/>
            <person name="Hilden K.S."/>
            <person name="Hope R."/>
            <person name="Hossain A."/>
            <person name="Karabika E."/>
            <person name="Karaffa L."/>
            <person name="Karanyi Z."/>
            <person name="Krasevec N."/>
            <person name="Kuo A."/>
            <person name="Kusch H."/>
            <person name="LaButti K."/>
            <person name="Lagendijk E.L."/>
            <person name="Lapidus A."/>
            <person name="Levasseur A."/>
            <person name="Lindquist E."/>
            <person name="Lipzen A."/>
            <person name="Logrieco A.F."/>
            <person name="MacCabe A."/>
            <person name="Maekelae M.R."/>
            <person name="Malavazi I."/>
            <person name="Melin P."/>
            <person name="Meyer V."/>
            <person name="Mielnichuk N."/>
            <person name="Miskei M."/>
            <person name="Molnar A.P."/>
            <person name="Mule G."/>
            <person name="Ngan C.Y."/>
            <person name="Orejas M."/>
            <person name="Orosz E."/>
            <person name="Ouedraogo J.P."/>
            <person name="Overkamp K.M."/>
            <person name="Park H.-S."/>
            <person name="Perrone G."/>
            <person name="Piumi F."/>
            <person name="Punt P.J."/>
            <person name="Ram A.F."/>
            <person name="Ramon A."/>
            <person name="Rauscher S."/>
            <person name="Record E."/>
            <person name="Riano-Pachon D.M."/>
            <person name="Robert V."/>
            <person name="Roehrig J."/>
            <person name="Ruller R."/>
            <person name="Salamov A."/>
            <person name="Salih N.S."/>
            <person name="Samson R.A."/>
            <person name="Sandor E."/>
            <person name="Sanguinetti M."/>
            <person name="Schuetze T."/>
            <person name="Sepcic K."/>
            <person name="Shelest E."/>
            <person name="Sherlock G."/>
            <person name="Sophianopoulou V."/>
            <person name="Squina F.M."/>
            <person name="Sun H."/>
            <person name="Susca A."/>
            <person name="Todd R.B."/>
            <person name="Tsang A."/>
            <person name="Unkles S.E."/>
            <person name="van de Wiele N."/>
            <person name="van Rossen-Uffink D."/>
            <person name="Oliveira J.V."/>
            <person name="Vesth T.C."/>
            <person name="Visser J."/>
            <person name="Yu J.-H."/>
            <person name="Zhou M."/>
            <person name="Andersen M.R."/>
            <person name="Archer D.B."/>
            <person name="Baker S.E."/>
            <person name="Benoit I."/>
            <person name="Brakhage A.A."/>
            <person name="Braus G.H."/>
            <person name="Fischer R."/>
            <person name="Frisvad J.C."/>
            <person name="Goldman G.H."/>
            <person name="Houbraken J."/>
            <person name="Oakley B."/>
            <person name="Pocsi I."/>
            <person name="Scazzocchio C."/>
            <person name="Seiboth B."/>
            <person name="vanKuyk P.A."/>
            <person name="Wortman J."/>
            <person name="Dyer P.S."/>
            <person name="Grigoriev I.V."/>
        </authorList>
    </citation>
    <scope>NUCLEOTIDE SEQUENCE [LARGE SCALE GENOMIC DNA]</scope>
    <source>
        <strain evidence="5">CBS 583.65</strain>
    </source>
</reference>
<accession>A0A1L9PDT9</accession>
<evidence type="ECO:0000256" key="1">
    <source>
        <dbReference type="SAM" id="MobiDB-lite"/>
    </source>
</evidence>